<dbReference type="Proteomes" id="UP000002320">
    <property type="component" value="Unassembled WGS sequence"/>
</dbReference>
<gene>
    <name evidence="4" type="primary">6040523</name>
    <name evidence="3" type="ORF">CpipJ_CPIJ007956</name>
</gene>
<dbReference type="SUPFAM" id="SSF57625">
    <property type="entry name" value="Invertebrate chitin-binding proteins"/>
    <property type="match status" value="1"/>
</dbReference>
<evidence type="ECO:0000313" key="3">
    <source>
        <dbReference type="EMBL" id="EDS31047.1"/>
    </source>
</evidence>
<dbReference type="eggNOG" id="ENOG502T8M6">
    <property type="taxonomic scope" value="Eukaryota"/>
</dbReference>
<dbReference type="EMBL" id="DS231998">
    <property type="protein sequence ID" value="EDS31047.1"/>
    <property type="molecule type" value="Genomic_DNA"/>
</dbReference>
<dbReference type="VEuPathDB" id="VectorBase:CPIJ007956"/>
<dbReference type="PROSITE" id="PS50940">
    <property type="entry name" value="CHIT_BIND_II"/>
    <property type="match status" value="1"/>
</dbReference>
<dbReference type="KEGG" id="cqu:CpipJ_CPIJ007956"/>
<accession>B0WMH6</accession>
<reference evidence="3" key="1">
    <citation type="submission" date="2007-03" db="EMBL/GenBank/DDBJ databases">
        <title>Annotation of Culex pipiens quinquefasciatus.</title>
        <authorList>
            <consortium name="The Broad Institute Genome Sequencing Platform"/>
            <person name="Atkinson P.W."/>
            <person name="Hemingway J."/>
            <person name="Christensen B.M."/>
            <person name="Higgs S."/>
            <person name="Kodira C."/>
            <person name="Hannick L."/>
            <person name="Megy K."/>
            <person name="O'Leary S."/>
            <person name="Pearson M."/>
            <person name="Haas B.J."/>
            <person name="Mauceli E."/>
            <person name="Wortman J.R."/>
            <person name="Lee N.H."/>
            <person name="Guigo R."/>
            <person name="Stanke M."/>
            <person name="Alvarado L."/>
            <person name="Amedeo P."/>
            <person name="Antoine C.H."/>
            <person name="Arensburger P."/>
            <person name="Bidwell S.L."/>
            <person name="Crawford M."/>
            <person name="Camaro F."/>
            <person name="Devon K."/>
            <person name="Engels R."/>
            <person name="Hammond M."/>
            <person name="Howarth C."/>
            <person name="Koehrsen M."/>
            <person name="Lawson D."/>
            <person name="Montgomery P."/>
            <person name="Nene V."/>
            <person name="Nusbaum C."/>
            <person name="Puiu D."/>
            <person name="Romero-Severson J."/>
            <person name="Severson D.W."/>
            <person name="Shumway M."/>
            <person name="Sisk P."/>
            <person name="Stolte C."/>
            <person name="Zeng Q."/>
            <person name="Eisenstadt E."/>
            <person name="Fraser-Liggett C."/>
            <person name="Strausberg R."/>
            <person name="Galagan J."/>
            <person name="Birren B."/>
            <person name="Collins F.H."/>
        </authorList>
    </citation>
    <scope>NUCLEOTIDE SEQUENCE [LARGE SCALE GENOMIC DNA]</scope>
    <source>
        <strain evidence="3">JHB</strain>
    </source>
</reference>
<dbReference type="Gene3D" id="2.170.140.10">
    <property type="entry name" value="Chitin binding domain"/>
    <property type="match status" value="1"/>
</dbReference>
<dbReference type="HOGENOM" id="CLU_167799_1_0_1"/>
<evidence type="ECO:0000313" key="5">
    <source>
        <dbReference type="Proteomes" id="UP000002320"/>
    </source>
</evidence>
<dbReference type="InterPro" id="IPR036508">
    <property type="entry name" value="Chitin-bd_dom_sf"/>
</dbReference>
<reference evidence="4" key="2">
    <citation type="submission" date="2021-02" db="UniProtKB">
        <authorList>
            <consortium name="EnsemblMetazoa"/>
        </authorList>
    </citation>
    <scope>IDENTIFICATION</scope>
    <source>
        <strain evidence="4">JHB</strain>
    </source>
</reference>
<feature type="domain" description="Chitin-binding type-2" evidence="2">
    <location>
        <begin position="24"/>
        <end position="81"/>
    </location>
</feature>
<proteinExistence type="predicted"/>
<dbReference type="GO" id="GO:0005576">
    <property type="term" value="C:extracellular region"/>
    <property type="evidence" value="ECO:0007669"/>
    <property type="project" value="InterPro"/>
</dbReference>
<dbReference type="AlphaFoldDB" id="B0WMH6"/>
<dbReference type="SMART" id="SM00494">
    <property type="entry name" value="ChtBD2"/>
    <property type="match status" value="1"/>
</dbReference>
<organism>
    <name type="scientific">Culex quinquefasciatus</name>
    <name type="common">Southern house mosquito</name>
    <name type="synonym">Culex pungens</name>
    <dbReference type="NCBI Taxonomy" id="7176"/>
    <lineage>
        <taxon>Eukaryota</taxon>
        <taxon>Metazoa</taxon>
        <taxon>Ecdysozoa</taxon>
        <taxon>Arthropoda</taxon>
        <taxon>Hexapoda</taxon>
        <taxon>Insecta</taxon>
        <taxon>Pterygota</taxon>
        <taxon>Neoptera</taxon>
        <taxon>Endopterygota</taxon>
        <taxon>Diptera</taxon>
        <taxon>Nematocera</taxon>
        <taxon>Culicoidea</taxon>
        <taxon>Culicidae</taxon>
        <taxon>Culicinae</taxon>
        <taxon>Culicini</taxon>
        <taxon>Culex</taxon>
        <taxon>Culex</taxon>
    </lineage>
</organism>
<name>B0WMH6_CULQU</name>
<keyword evidence="1" id="KW-0732">Signal</keyword>
<dbReference type="GO" id="GO:0008061">
    <property type="term" value="F:chitin binding"/>
    <property type="evidence" value="ECO:0007669"/>
    <property type="project" value="InterPro"/>
</dbReference>
<evidence type="ECO:0000313" key="4">
    <source>
        <dbReference type="EnsemblMetazoa" id="CPIJ007956-PA"/>
    </source>
</evidence>
<sequence>MVGIRLLFAVTMLVINSTCVQIDEIDCSQTNAVVFYPHPTSCQGYLTCFLGQVIEGQCSFGLYFDLERQICEAQSRVRCEMPYQK</sequence>
<evidence type="ECO:0000256" key="1">
    <source>
        <dbReference type="SAM" id="SignalP"/>
    </source>
</evidence>
<dbReference type="EnsemblMetazoa" id="CPIJ007956-RA">
    <property type="protein sequence ID" value="CPIJ007956-PA"/>
    <property type="gene ID" value="CPIJ007956"/>
</dbReference>
<dbReference type="InParanoid" id="B0WMH6"/>
<dbReference type="OMA" id="KYLNCWQ"/>
<feature type="signal peptide" evidence="1">
    <location>
        <begin position="1"/>
        <end position="22"/>
    </location>
</feature>
<feature type="chain" id="PRO_5014566849" description="Chitin-binding type-2 domain-containing protein" evidence="1">
    <location>
        <begin position="23"/>
        <end position="85"/>
    </location>
</feature>
<dbReference type="InterPro" id="IPR002557">
    <property type="entry name" value="Chitin-bd_dom"/>
</dbReference>
<protein>
    <recommendedName>
        <fullName evidence="2">Chitin-binding type-2 domain-containing protein</fullName>
    </recommendedName>
</protein>
<dbReference type="Pfam" id="PF01607">
    <property type="entry name" value="CBM_14"/>
    <property type="match status" value="1"/>
</dbReference>
<keyword evidence="5" id="KW-1185">Reference proteome</keyword>
<evidence type="ECO:0000259" key="2">
    <source>
        <dbReference type="PROSITE" id="PS50940"/>
    </source>
</evidence>